<evidence type="ECO:0000313" key="2">
    <source>
        <dbReference type="Proteomes" id="UP000011922"/>
    </source>
</evidence>
<organism evidence="1 2">
    <name type="scientific">Desulfocurvibacter africanus PCS</name>
    <dbReference type="NCBI Taxonomy" id="1262666"/>
    <lineage>
        <taxon>Bacteria</taxon>
        <taxon>Pseudomonadati</taxon>
        <taxon>Thermodesulfobacteriota</taxon>
        <taxon>Desulfovibrionia</taxon>
        <taxon>Desulfovibrionales</taxon>
        <taxon>Desulfovibrionaceae</taxon>
        <taxon>Desulfocurvibacter</taxon>
    </lineage>
</organism>
<name>M5Q2P8_DESAF</name>
<reference evidence="1 2" key="1">
    <citation type="journal article" date="2013" name="Genome Announc.">
        <title>Draft Genome Sequence for Desulfovibrio africanus Strain PCS.</title>
        <authorList>
            <person name="Brown S.D."/>
            <person name="Utturkar S.M."/>
            <person name="Arkin A.P."/>
            <person name="Deutschbauer A.M."/>
            <person name="Elias D.A."/>
            <person name="Hazen T.C."/>
            <person name="Chakraborty R."/>
        </authorList>
    </citation>
    <scope>NUCLEOTIDE SEQUENCE [LARGE SCALE GENOMIC DNA]</scope>
    <source>
        <strain evidence="1 2">PCS</strain>
    </source>
</reference>
<dbReference type="OrthoDB" id="5459098at2"/>
<gene>
    <name evidence="1" type="ORF">PCS_01536</name>
</gene>
<sequence length="80" mass="8881">MQSSNRPLNPVKPVNMEIIFLYPCPYCGREVPLISPTSPAMAQCDVCRKTFPIVPVDARTIQYLKLVTANGQASIDPDFL</sequence>
<dbReference type="Proteomes" id="UP000011922">
    <property type="component" value="Unassembled WGS sequence"/>
</dbReference>
<dbReference type="PATRIC" id="fig|1262666.3.peg.1561"/>
<proteinExistence type="predicted"/>
<dbReference type="AlphaFoldDB" id="M5Q2P8"/>
<dbReference type="EMBL" id="AOSV01000016">
    <property type="protein sequence ID" value="EMG37598.1"/>
    <property type="molecule type" value="Genomic_DNA"/>
</dbReference>
<comment type="caution">
    <text evidence="1">The sequence shown here is derived from an EMBL/GenBank/DDBJ whole genome shotgun (WGS) entry which is preliminary data.</text>
</comment>
<dbReference type="RefSeq" id="WP_005985765.1">
    <property type="nucleotide sequence ID" value="NZ_AOSV01000016.1"/>
</dbReference>
<protein>
    <submittedName>
        <fullName evidence="1">Uncharacterized protein</fullName>
    </submittedName>
</protein>
<evidence type="ECO:0000313" key="1">
    <source>
        <dbReference type="EMBL" id="EMG37598.1"/>
    </source>
</evidence>
<accession>M5Q2P8</accession>